<dbReference type="InterPro" id="IPR006016">
    <property type="entry name" value="UspA"/>
</dbReference>
<evidence type="ECO:0000313" key="3">
    <source>
        <dbReference type="EMBL" id="AUX09722.1"/>
    </source>
</evidence>
<dbReference type="OrthoDB" id="14880at2157"/>
<dbReference type="PANTHER" id="PTHR46268:SF6">
    <property type="entry name" value="UNIVERSAL STRESS PROTEIN UP12"/>
    <property type="match status" value="1"/>
</dbReference>
<dbReference type="Pfam" id="PF00582">
    <property type="entry name" value="Usp"/>
    <property type="match status" value="1"/>
</dbReference>
<dbReference type="EMBL" id="CP025066">
    <property type="protein sequence ID" value="AUX09722.1"/>
    <property type="molecule type" value="Genomic_DNA"/>
</dbReference>
<dbReference type="PANTHER" id="PTHR46268">
    <property type="entry name" value="STRESS RESPONSE PROTEIN NHAX"/>
    <property type="match status" value="1"/>
</dbReference>
<dbReference type="KEGG" id="hdf:AArcSl_2097"/>
<reference evidence="4" key="1">
    <citation type="submission" date="2017-11" db="EMBL/GenBank/DDBJ databases">
        <title>Phenotypic and genomic properties of facultatively anaerobic sulfur-reducing natronoarchaea from hypersaline soda lakes.</title>
        <authorList>
            <person name="Sorokin D.Y."/>
            <person name="Kublanov I.V."/>
            <person name="Roman P."/>
            <person name="Sinninghe Damste J.S."/>
            <person name="Golyshin P.N."/>
            <person name="Rojo D."/>
            <person name="Ciordia S."/>
            <person name="Mena M.D.C."/>
            <person name="Ferrer M."/>
            <person name="Messina E."/>
            <person name="Smedile F."/>
            <person name="La Spada G."/>
            <person name="La Cono V."/>
            <person name="Yakimov M.M."/>
        </authorList>
    </citation>
    <scope>NUCLEOTIDE SEQUENCE [LARGE SCALE GENOMIC DNA]</scope>
    <source>
        <strain evidence="4">AArc-Sl</strain>
    </source>
</reference>
<protein>
    <submittedName>
        <fullName evidence="3">Universal stress protein UspA</fullName>
    </submittedName>
</protein>
<accession>A0A343TKV0</accession>
<dbReference type="InterPro" id="IPR014729">
    <property type="entry name" value="Rossmann-like_a/b/a_fold"/>
</dbReference>
<organism evidence="3 4">
    <name type="scientific">Halalkaliarchaeum desulfuricum</name>
    <dbReference type="NCBI Taxonomy" id="2055893"/>
    <lineage>
        <taxon>Archaea</taxon>
        <taxon>Methanobacteriati</taxon>
        <taxon>Methanobacteriota</taxon>
        <taxon>Stenosarchaea group</taxon>
        <taxon>Halobacteria</taxon>
        <taxon>Halobacteriales</taxon>
        <taxon>Haloferacaceae</taxon>
        <taxon>Halalkaliarchaeum</taxon>
    </lineage>
</organism>
<proteinExistence type="inferred from homology"/>
<evidence type="ECO:0000259" key="2">
    <source>
        <dbReference type="Pfam" id="PF00582"/>
    </source>
</evidence>
<evidence type="ECO:0000313" key="4">
    <source>
        <dbReference type="Proteomes" id="UP000263012"/>
    </source>
</evidence>
<dbReference type="CDD" id="cd00293">
    <property type="entry name" value="USP-like"/>
    <property type="match status" value="1"/>
</dbReference>
<evidence type="ECO:0000256" key="1">
    <source>
        <dbReference type="ARBA" id="ARBA00008791"/>
    </source>
</evidence>
<dbReference type="GeneID" id="37878448"/>
<name>A0A343TKV0_9EURY</name>
<feature type="domain" description="UspA" evidence="2">
    <location>
        <begin position="3"/>
        <end position="143"/>
    </location>
</feature>
<dbReference type="InterPro" id="IPR006015">
    <property type="entry name" value="Universal_stress_UspA"/>
</dbReference>
<dbReference type="SUPFAM" id="SSF52402">
    <property type="entry name" value="Adenine nucleotide alpha hydrolases-like"/>
    <property type="match status" value="1"/>
</dbReference>
<dbReference type="PRINTS" id="PR01438">
    <property type="entry name" value="UNVRSLSTRESS"/>
</dbReference>
<dbReference type="Gene3D" id="3.40.50.620">
    <property type="entry name" value="HUPs"/>
    <property type="match status" value="1"/>
</dbReference>
<dbReference type="AlphaFoldDB" id="A0A343TKV0"/>
<sequence>MRYLVATDGSSQGDDAVAYAATRAAAFDAQLEIVHVLTSRTRSVDGEAVLEDELEETETGEAVLERARSIAREAVGPSEGELQVSTQLLTGRPAHAIADYAAEIGADAIFTGHRGLSSKREKIVGSVAKGVVDEADVPVTVVR</sequence>
<keyword evidence="4" id="KW-1185">Reference proteome</keyword>
<dbReference type="RefSeq" id="WP_119818780.1">
    <property type="nucleotide sequence ID" value="NZ_CP025066.1"/>
</dbReference>
<dbReference type="Proteomes" id="UP000263012">
    <property type="component" value="Chromosome"/>
</dbReference>
<comment type="similarity">
    <text evidence="1">Belongs to the universal stress protein A family.</text>
</comment>
<gene>
    <name evidence="3" type="primary">uspA19</name>
    <name evidence="3" type="ORF">AArcSl_2097</name>
</gene>